<dbReference type="AlphaFoldDB" id="A0A0P1ATG1"/>
<name>A0A0P1ATG1_PLAHL</name>
<reference evidence="2" key="1">
    <citation type="submission" date="2014-09" db="EMBL/GenBank/DDBJ databases">
        <authorList>
            <person name="Sharma Rahul"/>
            <person name="Thines Marco"/>
        </authorList>
    </citation>
    <scope>NUCLEOTIDE SEQUENCE [LARGE SCALE GENOMIC DNA]</scope>
</reference>
<dbReference type="EMBL" id="CCYD01001551">
    <property type="protein sequence ID" value="CEG45168.1"/>
    <property type="molecule type" value="Genomic_DNA"/>
</dbReference>
<organism evidence="1 2">
    <name type="scientific">Plasmopara halstedii</name>
    <name type="common">Downy mildew of sunflower</name>
    <dbReference type="NCBI Taxonomy" id="4781"/>
    <lineage>
        <taxon>Eukaryota</taxon>
        <taxon>Sar</taxon>
        <taxon>Stramenopiles</taxon>
        <taxon>Oomycota</taxon>
        <taxon>Peronosporomycetes</taxon>
        <taxon>Peronosporales</taxon>
        <taxon>Peronosporaceae</taxon>
        <taxon>Plasmopara</taxon>
    </lineage>
</organism>
<proteinExistence type="predicted"/>
<evidence type="ECO:0000313" key="2">
    <source>
        <dbReference type="Proteomes" id="UP000054928"/>
    </source>
</evidence>
<evidence type="ECO:0000313" key="1">
    <source>
        <dbReference type="EMBL" id="CEG45168.1"/>
    </source>
</evidence>
<accession>A0A0P1ATG1</accession>
<dbReference type="GeneID" id="36409832"/>
<dbReference type="Proteomes" id="UP000054928">
    <property type="component" value="Unassembled WGS sequence"/>
</dbReference>
<sequence>MVCRSGPNFINFQRSYNFLVVLPTSLKAVLFSPSVSPAFDRDVRLYAASSYATKQIFGVSQLHRK</sequence>
<protein>
    <submittedName>
        <fullName evidence="1">Uncharacterized protein</fullName>
    </submittedName>
</protein>
<dbReference type="RefSeq" id="XP_024581537.1">
    <property type="nucleotide sequence ID" value="XM_024715883.2"/>
</dbReference>
<keyword evidence="2" id="KW-1185">Reference proteome</keyword>